<evidence type="ECO:0000256" key="2">
    <source>
        <dbReference type="ARBA" id="ARBA00022747"/>
    </source>
</evidence>
<evidence type="ECO:0000256" key="3">
    <source>
        <dbReference type="ARBA" id="ARBA00023125"/>
    </source>
</evidence>
<reference evidence="5 6" key="1">
    <citation type="submission" date="2017-09" db="EMBL/GenBank/DDBJ databases">
        <title>Depth-based differentiation of microbial function through sediment-hosted aquifers and enrichment of novel symbionts in the deep terrestrial subsurface.</title>
        <authorList>
            <person name="Probst A.J."/>
            <person name="Ladd B."/>
            <person name="Jarett J.K."/>
            <person name="Geller-Mcgrath D.E."/>
            <person name="Sieber C.M."/>
            <person name="Emerson J.B."/>
            <person name="Anantharaman K."/>
            <person name="Thomas B.C."/>
            <person name="Malmstrom R."/>
            <person name="Stieglmeier M."/>
            <person name="Klingl A."/>
            <person name="Woyke T."/>
            <person name="Ryan C.M."/>
            <person name="Banfield J.F."/>
        </authorList>
    </citation>
    <scope>NUCLEOTIDE SEQUENCE [LARGE SCALE GENOMIC DNA]</scope>
    <source>
        <strain evidence="5">CG23_combo_of_CG06-09_8_20_14_all_37_13</strain>
    </source>
</reference>
<dbReference type="Proteomes" id="UP000231480">
    <property type="component" value="Unassembled WGS sequence"/>
</dbReference>
<dbReference type="PANTHER" id="PTHR30408:SF12">
    <property type="entry name" value="TYPE I RESTRICTION ENZYME MJAVIII SPECIFICITY SUBUNIT"/>
    <property type="match status" value="1"/>
</dbReference>
<comment type="caution">
    <text evidence="5">The sequence shown here is derived from an EMBL/GenBank/DDBJ whole genome shotgun (WGS) entry which is preliminary data.</text>
</comment>
<dbReference type="SUPFAM" id="SSF116734">
    <property type="entry name" value="DNA methylase specificity domain"/>
    <property type="match status" value="1"/>
</dbReference>
<keyword evidence="2" id="KW-0680">Restriction system</keyword>
<evidence type="ECO:0000313" key="5">
    <source>
        <dbReference type="EMBL" id="PIP16907.1"/>
    </source>
</evidence>
<comment type="similarity">
    <text evidence="1">Belongs to the type-I restriction system S methylase family.</text>
</comment>
<gene>
    <name evidence="5" type="ORF">COX44_02780</name>
</gene>
<evidence type="ECO:0000256" key="1">
    <source>
        <dbReference type="ARBA" id="ARBA00010923"/>
    </source>
</evidence>
<dbReference type="InterPro" id="IPR044946">
    <property type="entry name" value="Restrct_endonuc_typeI_TRD_sf"/>
</dbReference>
<dbReference type="Gene3D" id="3.90.220.20">
    <property type="entry name" value="DNA methylase specificity domains"/>
    <property type="match status" value="1"/>
</dbReference>
<dbReference type="Pfam" id="PF01420">
    <property type="entry name" value="Methylase_S"/>
    <property type="match status" value="1"/>
</dbReference>
<dbReference type="GO" id="GO:0009307">
    <property type="term" value="P:DNA restriction-modification system"/>
    <property type="evidence" value="ECO:0007669"/>
    <property type="project" value="UniProtKB-KW"/>
</dbReference>
<dbReference type="AlphaFoldDB" id="A0A2G9YCE9"/>
<dbReference type="InterPro" id="IPR000055">
    <property type="entry name" value="Restrct_endonuc_typeI_TRD"/>
</dbReference>
<sequence length="199" mass="23012">MTYSIIQKSQLEGAHRLDAEYYQPKYLELIKLLEKQKTQKLENLLTDIRYGIYTEPDYLEEGVDFLRGSNLCAYGIDGDILKVNKLAIPNEKYLLKEGDLLIARSGSVGQISIIAPEFKNATFGSYTIRFRVQNINPYFLYVFLKTKYGRLQVKRLSTQVSQPNINVPNLKLIKILKVDPKAQDKIEVLVKQSYQENRK</sequence>
<evidence type="ECO:0000259" key="4">
    <source>
        <dbReference type="Pfam" id="PF01420"/>
    </source>
</evidence>
<dbReference type="GO" id="GO:0003677">
    <property type="term" value="F:DNA binding"/>
    <property type="evidence" value="ECO:0007669"/>
    <property type="project" value="UniProtKB-KW"/>
</dbReference>
<proteinExistence type="inferred from homology"/>
<organism evidence="5 6">
    <name type="scientific">Candidatus Portnoybacteria bacterium CG23_combo_of_CG06-09_8_20_14_all_37_13</name>
    <dbReference type="NCBI Taxonomy" id="1974819"/>
    <lineage>
        <taxon>Bacteria</taxon>
        <taxon>Candidatus Portnoyibacteriota</taxon>
    </lineage>
</organism>
<dbReference type="EMBL" id="PCRH01000061">
    <property type="protein sequence ID" value="PIP16907.1"/>
    <property type="molecule type" value="Genomic_DNA"/>
</dbReference>
<protein>
    <recommendedName>
        <fullName evidence="4">Type I restriction modification DNA specificity domain-containing protein</fullName>
    </recommendedName>
</protein>
<evidence type="ECO:0000313" key="6">
    <source>
        <dbReference type="Proteomes" id="UP000231480"/>
    </source>
</evidence>
<feature type="non-terminal residue" evidence="5">
    <location>
        <position position="199"/>
    </location>
</feature>
<name>A0A2G9YCE9_9BACT</name>
<dbReference type="InterPro" id="IPR052021">
    <property type="entry name" value="Type-I_RS_S_subunit"/>
</dbReference>
<dbReference type="PANTHER" id="PTHR30408">
    <property type="entry name" value="TYPE-1 RESTRICTION ENZYME ECOKI SPECIFICITY PROTEIN"/>
    <property type="match status" value="1"/>
</dbReference>
<feature type="domain" description="Type I restriction modification DNA specificity" evidence="4">
    <location>
        <begin position="90"/>
        <end position="186"/>
    </location>
</feature>
<keyword evidence="3" id="KW-0238">DNA-binding</keyword>
<accession>A0A2G9YCE9</accession>